<name>A0AAV2BKU3_9ARAC</name>
<evidence type="ECO:0000313" key="1">
    <source>
        <dbReference type="EMBL" id="CAL1296881.1"/>
    </source>
</evidence>
<feature type="non-terminal residue" evidence="1">
    <location>
        <position position="1"/>
    </location>
</feature>
<evidence type="ECO:0008006" key="3">
    <source>
        <dbReference type="Google" id="ProtNLM"/>
    </source>
</evidence>
<dbReference type="Proteomes" id="UP001497382">
    <property type="component" value="Unassembled WGS sequence"/>
</dbReference>
<reference evidence="1 2" key="1">
    <citation type="submission" date="2024-04" db="EMBL/GenBank/DDBJ databases">
        <authorList>
            <person name="Rising A."/>
            <person name="Reimegard J."/>
            <person name="Sonavane S."/>
            <person name="Akerstrom W."/>
            <person name="Nylinder S."/>
            <person name="Hedman E."/>
            <person name="Kallberg Y."/>
        </authorList>
    </citation>
    <scope>NUCLEOTIDE SEQUENCE [LARGE SCALE GENOMIC DNA]</scope>
</reference>
<comment type="caution">
    <text evidence="1">The sequence shown here is derived from an EMBL/GenBank/DDBJ whole genome shotgun (WGS) entry which is preliminary data.</text>
</comment>
<proteinExistence type="predicted"/>
<dbReference type="AlphaFoldDB" id="A0AAV2BKU3"/>
<sequence>FLIGFCKKNDFFLSSLHQKFRLKTSKTQKSQHKGLYSVQLFWEYL</sequence>
<protein>
    <recommendedName>
        <fullName evidence="3">Ribosomal protein L32</fullName>
    </recommendedName>
</protein>
<accession>A0AAV2BKU3</accession>
<evidence type="ECO:0000313" key="2">
    <source>
        <dbReference type="Proteomes" id="UP001497382"/>
    </source>
</evidence>
<gene>
    <name evidence="1" type="ORF">LARSCL_LOCUS19995</name>
</gene>
<organism evidence="1 2">
    <name type="scientific">Larinioides sclopetarius</name>
    <dbReference type="NCBI Taxonomy" id="280406"/>
    <lineage>
        <taxon>Eukaryota</taxon>
        <taxon>Metazoa</taxon>
        <taxon>Ecdysozoa</taxon>
        <taxon>Arthropoda</taxon>
        <taxon>Chelicerata</taxon>
        <taxon>Arachnida</taxon>
        <taxon>Araneae</taxon>
        <taxon>Araneomorphae</taxon>
        <taxon>Entelegynae</taxon>
        <taxon>Araneoidea</taxon>
        <taxon>Araneidae</taxon>
        <taxon>Larinioides</taxon>
    </lineage>
</organism>
<dbReference type="EMBL" id="CAXIEN010000408">
    <property type="protein sequence ID" value="CAL1296881.1"/>
    <property type="molecule type" value="Genomic_DNA"/>
</dbReference>
<keyword evidence="2" id="KW-1185">Reference proteome</keyword>